<reference evidence="9 10" key="1">
    <citation type="submission" date="2019-03" db="EMBL/GenBank/DDBJ databases">
        <title>First draft genome of Liparis tanakae, snailfish: a comprehensive survey of snailfish specific genes.</title>
        <authorList>
            <person name="Kim W."/>
            <person name="Song I."/>
            <person name="Jeong J.-H."/>
            <person name="Kim D."/>
            <person name="Kim S."/>
            <person name="Ryu S."/>
            <person name="Song J.Y."/>
            <person name="Lee S.K."/>
        </authorList>
    </citation>
    <scope>NUCLEOTIDE SEQUENCE [LARGE SCALE GENOMIC DNA]</scope>
    <source>
        <tissue evidence="9">Muscle</tissue>
    </source>
</reference>
<organism evidence="9 10">
    <name type="scientific">Liparis tanakae</name>
    <name type="common">Tanaka's snailfish</name>
    <dbReference type="NCBI Taxonomy" id="230148"/>
    <lineage>
        <taxon>Eukaryota</taxon>
        <taxon>Metazoa</taxon>
        <taxon>Chordata</taxon>
        <taxon>Craniata</taxon>
        <taxon>Vertebrata</taxon>
        <taxon>Euteleostomi</taxon>
        <taxon>Actinopterygii</taxon>
        <taxon>Neopterygii</taxon>
        <taxon>Teleostei</taxon>
        <taxon>Neoteleostei</taxon>
        <taxon>Acanthomorphata</taxon>
        <taxon>Eupercaria</taxon>
        <taxon>Perciformes</taxon>
        <taxon>Cottioidei</taxon>
        <taxon>Cottales</taxon>
        <taxon>Liparidae</taxon>
        <taxon>Liparis</taxon>
    </lineage>
</organism>
<evidence type="ECO:0000256" key="2">
    <source>
        <dbReference type="ARBA" id="ARBA00008744"/>
    </source>
</evidence>
<dbReference type="GO" id="GO:0005637">
    <property type="term" value="C:nuclear inner membrane"/>
    <property type="evidence" value="ECO:0007669"/>
    <property type="project" value="TreeGrafter"/>
</dbReference>
<dbReference type="Proteomes" id="UP000314294">
    <property type="component" value="Unassembled WGS sequence"/>
</dbReference>
<sequence>MTPADTGARPARVVAPKGGSAEERKEGGEGGAAAFRPDVAYNLLHTLFYGLLAFSTMRMKYIWTGHMCAVAAYGVCGKELWTLLLNTLRCNSKVLLRLVRHAAPLLLVGCLYYKFWPKLMEEMSELREFFDPDTVELMTWIRPGVNGGRARSRPNFSVEKSSSPLSPAAEERRGQTFGETSTTLNGDIQRSLGPSAPEIRAHSCCKSGAASHRRGGSPTAIKISPAPSLRTYKLDAVLSEFKAVREPACGSETRLPSAKKASDPGSTRRSQLNEPPACSASRLPNNCDDGIFRDAAASRSWRSVSRSPFTRLLLLLASGAVLLPRRLPSRAFAVRVSRLTAAVCDSPDCRRRRYFHIFLSYGYLLLSAPVSKLTVYQVYARRSPEEVHGILRAAGADYVVLENSVCYERRHRRGCRLRDLLDLANGHIMDGPGENDPDLVPAAHPRFCEAIKTEATEAIPAAYGALFTRTFQNKTFHVYRVRRLAVYDIGGSKFPEWISHDSIEILVFTPQNTWSGDFRPTQDPLTQPSVYTQSSQSAIDVIKYHEQKRKTTEVHAGIA</sequence>
<dbReference type="AlphaFoldDB" id="A0A4Z2GZ63"/>
<dbReference type="PANTHER" id="PTHR31488">
    <property type="entry name" value="DPY-19-LIKE 1, LIKE (H. SAPIENS)"/>
    <property type="match status" value="1"/>
</dbReference>
<dbReference type="InterPro" id="IPR018732">
    <property type="entry name" value="Dpy-19/Dpy-19-like"/>
</dbReference>
<dbReference type="EMBL" id="SRLO01000380">
    <property type="protein sequence ID" value="TNN58385.1"/>
    <property type="molecule type" value="Genomic_DNA"/>
</dbReference>
<comment type="subcellular location">
    <subcellularLocation>
        <location evidence="1">Membrane</location>
        <topology evidence="1">Multi-pass membrane protein</topology>
    </subcellularLocation>
</comment>
<feature type="region of interest" description="Disordered" evidence="8">
    <location>
        <begin position="249"/>
        <end position="281"/>
    </location>
</feature>
<accession>A0A4Z2GZ63</accession>
<name>A0A4Z2GZ63_9TELE</name>
<comment type="similarity">
    <text evidence="2">Belongs to the dpy-19 family.</text>
</comment>
<dbReference type="PANTHER" id="PTHR31488:SF4">
    <property type="entry name" value="C-MANNOSYLTRANSFERASE DPY19L3-RELATED"/>
    <property type="match status" value="1"/>
</dbReference>
<evidence type="ECO:0000256" key="1">
    <source>
        <dbReference type="ARBA" id="ARBA00004141"/>
    </source>
</evidence>
<evidence type="ECO:0000256" key="5">
    <source>
        <dbReference type="ARBA" id="ARBA00022692"/>
    </source>
</evidence>
<evidence type="ECO:0000313" key="9">
    <source>
        <dbReference type="EMBL" id="TNN58385.1"/>
    </source>
</evidence>
<dbReference type="Pfam" id="PF10034">
    <property type="entry name" value="Dpy19"/>
    <property type="match status" value="2"/>
</dbReference>
<keyword evidence="3 9" id="KW-0328">Glycosyltransferase</keyword>
<keyword evidence="6" id="KW-1133">Transmembrane helix</keyword>
<feature type="region of interest" description="Disordered" evidence="8">
    <location>
        <begin position="148"/>
        <end position="224"/>
    </location>
</feature>
<evidence type="ECO:0000256" key="6">
    <source>
        <dbReference type="ARBA" id="ARBA00022989"/>
    </source>
</evidence>
<evidence type="ECO:0000256" key="3">
    <source>
        <dbReference type="ARBA" id="ARBA00022676"/>
    </source>
</evidence>
<dbReference type="OrthoDB" id="6019623at2759"/>
<keyword evidence="4 9" id="KW-0808">Transferase</keyword>
<feature type="compositionally biased region" description="Polar residues" evidence="8">
    <location>
        <begin position="264"/>
        <end position="273"/>
    </location>
</feature>
<keyword evidence="7" id="KW-0472">Membrane</keyword>
<keyword evidence="5" id="KW-0812">Transmembrane</keyword>
<evidence type="ECO:0000256" key="7">
    <source>
        <dbReference type="ARBA" id="ARBA00023136"/>
    </source>
</evidence>
<feature type="compositionally biased region" description="Polar residues" evidence="8">
    <location>
        <begin position="154"/>
        <end position="165"/>
    </location>
</feature>
<feature type="region of interest" description="Disordered" evidence="8">
    <location>
        <begin position="1"/>
        <end position="30"/>
    </location>
</feature>
<proteinExistence type="inferred from homology"/>
<evidence type="ECO:0000313" key="10">
    <source>
        <dbReference type="Proteomes" id="UP000314294"/>
    </source>
</evidence>
<protein>
    <submittedName>
        <fullName evidence="9">Putative C-mannosyltransferase DPY19L3</fullName>
    </submittedName>
</protein>
<keyword evidence="10" id="KW-1185">Reference proteome</keyword>
<gene>
    <name evidence="9" type="primary">Dpy19l3_0</name>
    <name evidence="9" type="ORF">EYF80_031396</name>
</gene>
<dbReference type="GO" id="GO:0000030">
    <property type="term" value="F:mannosyltransferase activity"/>
    <property type="evidence" value="ECO:0007669"/>
    <property type="project" value="TreeGrafter"/>
</dbReference>
<comment type="caution">
    <text evidence="9">The sequence shown here is derived from an EMBL/GenBank/DDBJ whole genome shotgun (WGS) entry which is preliminary data.</text>
</comment>
<evidence type="ECO:0000256" key="8">
    <source>
        <dbReference type="SAM" id="MobiDB-lite"/>
    </source>
</evidence>
<evidence type="ECO:0000256" key="4">
    <source>
        <dbReference type="ARBA" id="ARBA00022679"/>
    </source>
</evidence>
<feature type="compositionally biased region" description="Polar residues" evidence="8">
    <location>
        <begin position="177"/>
        <end position="188"/>
    </location>
</feature>